<keyword evidence="2" id="KW-1185">Reference proteome</keyword>
<dbReference type="AlphaFoldDB" id="A0A4S1DVI4"/>
<dbReference type="Gene3D" id="2.60.40.60">
    <property type="entry name" value="Cadherins"/>
    <property type="match status" value="1"/>
</dbReference>
<accession>A0A4S1DVI4</accession>
<protein>
    <recommendedName>
        <fullName evidence="3">Cadherin repeat domain-containing protein</fullName>
    </recommendedName>
</protein>
<evidence type="ECO:0000313" key="2">
    <source>
        <dbReference type="Proteomes" id="UP000307602"/>
    </source>
</evidence>
<reference evidence="1 2" key="1">
    <citation type="submission" date="2019-04" db="EMBL/GenBank/DDBJ databases">
        <authorList>
            <person name="Liu A."/>
        </authorList>
    </citation>
    <scope>NUCLEOTIDE SEQUENCE [LARGE SCALE GENOMIC DNA]</scope>
    <source>
        <strain evidence="1 2">RZ03</strain>
    </source>
</reference>
<organism evidence="1 2">
    <name type="scientific">Flavivirga rizhaonensis</name>
    <dbReference type="NCBI Taxonomy" id="2559571"/>
    <lineage>
        <taxon>Bacteria</taxon>
        <taxon>Pseudomonadati</taxon>
        <taxon>Bacteroidota</taxon>
        <taxon>Flavobacteriia</taxon>
        <taxon>Flavobacteriales</taxon>
        <taxon>Flavobacteriaceae</taxon>
        <taxon>Flavivirga</taxon>
    </lineage>
</organism>
<dbReference type="EMBL" id="SRSO01000016">
    <property type="protein sequence ID" value="TGV02120.1"/>
    <property type="molecule type" value="Genomic_DNA"/>
</dbReference>
<dbReference type="Proteomes" id="UP000307602">
    <property type="component" value="Unassembled WGS sequence"/>
</dbReference>
<gene>
    <name evidence="1" type="ORF">EM932_12180</name>
</gene>
<proteinExistence type="predicted"/>
<dbReference type="RefSeq" id="WP_135877472.1">
    <property type="nucleotide sequence ID" value="NZ_SRSO01000016.1"/>
</dbReference>
<sequence length="256" mass="27799">MNENIKKSIYIILSIATIFFQSCSDDDTMETIIDFPDVEKTFYYNLRANDVVGLVSATSNASEDINYTILSQTPNDIISVGRINGELTVTDDTYFQTDDKVSVVVQVLASVNNATESATVTITKETAGVCDPLIDSSPWNGVLNVVSNIDTNFERTFNIIGQANGCDIVLIGDIFDLGTGICDQAPVTTITLNSNNTVTVLTQSYTCLNFIPSFIEGNGLYNPDTNIMNLSLILLEQNAGELLPIGINNIRITANP</sequence>
<comment type="caution">
    <text evidence="1">The sequence shown here is derived from an EMBL/GenBank/DDBJ whole genome shotgun (WGS) entry which is preliminary data.</text>
</comment>
<name>A0A4S1DVI4_9FLAO</name>
<evidence type="ECO:0000313" key="1">
    <source>
        <dbReference type="EMBL" id="TGV02120.1"/>
    </source>
</evidence>
<evidence type="ECO:0008006" key="3">
    <source>
        <dbReference type="Google" id="ProtNLM"/>
    </source>
</evidence>
<dbReference type="OrthoDB" id="1119476at2"/>
<dbReference type="PROSITE" id="PS51257">
    <property type="entry name" value="PROKAR_LIPOPROTEIN"/>
    <property type="match status" value="1"/>
</dbReference>